<keyword evidence="2 5" id="KW-0808">Transferase</keyword>
<dbReference type="GO" id="GO:0008757">
    <property type="term" value="F:S-adenosylmethionine-dependent methyltransferase activity"/>
    <property type="evidence" value="ECO:0007669"/>
    <property type="project" value="InterPro"/>
</dbReference>
<evidence type="ECO:0000256" key="3">
    <source>
        <dbReference type="ARBA" id="ARBA00022691"/>
    </source>
</evidence>
<feature type="domain" description="Methyltransferase type 11" evidence="4">
    <location>
        <begin position="60"/>
        <end position="160"/>
    </location>
</feature>
<keyword evidence="6" id="KW-1185">Reference proteome</keyword>
<evidence type="ECO:0000259" key="4">
    <source>
        <dbReference type="Pfam" id="PF08241"/>
    </source>
</evidence>
<dbReference type="RefSeq" id="WP_175225722.1">
    <property type="nucleotide sequence ID" value="NZ_CADIKH010000005.1"/>
</dbReference>
<evidence type="ECO:0000313" key="6">
    <source>
        <dbReference type="Proteomes" id="UP000494363"/>
    </source>
</evidence>
<evidence type="ECO:0000313" key="5">
    <source>
        <dbReference type="EMBL" id="CAB3750996.1"/>
    </source>
</evidence>
<dbReference type="PANTHER" id="PTHR43464:SF19">
    <property type="entry name" value="UBIQUINONE BIOSYNTHESIS O-METHYLTRANSFERASE, MITOCHONDRIAL"/>
    <property type="match status" value="1"/>
</dbReference>
<accession>A0A6J5DDV1</accession>
<proteinExistence type="predicted"/>
<keyword evidence="1 5" id="KW-0489">Methyltransferase</keyword>
<reference evidence="5 6" key="1">
    <citation type="submission" date="2020-04" db="EMBL/GenBank/DDBJ databases">
        <authorList>
            <person name="De Canck E."/>
        </authorList>
    </citation>
    <scope>NUCLEOTIDE SEQUENCE [LARGE SCALE GENOMIC DNA]</scope>
    <source>
        <strain evidence="5 6">LMG 29542</strain>
    </source>
</reference>
<name>A0A6J5DDV1_9BURK</name>
<evidence type="ECO:0000256" key="1">
    <source>
        <dbReference type="ARBA" id="ARBA00022603"/>
    </source>
</evidence>
<dbReference type="EC" id="2.1.1.163" evidence="5"/>
<dbReference type="InterPro" id="IPR029063">
    <property type="entry name" value="SAM-dependent_MTases_sf"/>
</dbReference>
<dbReference type="AlphaFoldDB" id="A0A6J5DDV1"/>
<dbReference type="Pfam" id="PF08241">
    <property type="entry name" value="Methyltransf_11"/>
    <property type="match status" value="1"/>
</dbReference>
<dbReference type="Gene3D" id="3.40.50.150">
    <property type="entry name" value="Vaccinia Virus protein VP39"/>
    <property type="match status" value="1"/>
</dbReference>
<evidence type="ECO:0000256" key="2">
    <source>
        <dbReference type="ARBA" id="ARBA00022679"/>
    </source>
</evidence>
<dbReference type="Proteomes" id="UP000494363">
    <property type="component" value="Unassembled WGS sequence"/>
</dbReference>
<keyword evidence="3" id="KW-0949">S-adenosyl-L-methionine</keyword>
<dbReference type="SUPFAM" id="SSF53335">
    <property type="entry name" value="S-adenosyl-L-methionine-dependent methyltransferases"/>
    <property type="match status" value="1"/>
</dbReference>
<dbReference type="CDD" id="cd02440">
    <property type="entry name" value="AdoMet_MTases"/>
    <property type="match status" value="1"/>
</dbReference>
<gene>
    <name evidence="5" type="primary">COQ5_2</name>
    <name evidence="5" type="ORF">LMG29542_01387</name>
</gene>
<sequence>MVDQTQFTGADPYGGTFQLDEETLEAIAARLEGRARHLFLIDSIAGYLDMLELSGNESILDLGCGTGIVARALAKHPGFKGSITALDISGTLIDMGRQLARSEGVEDRIDFRTGDACKPGLPEGGFDVLIMHTLVIHVVDPATVLAQGRRLLRPGGRLVVFDGEFSSLSYLTDESDCGVGTNRKLLSAMLVHPTVMRLMPRLLVDGGFDLDWSHAFVAARRRPGQFQGVAPSYVAHHAAENRRHVGAGC</sequence>
<dbReference type="PANTHER" id="PTHR43464">
    <property type="entry name" value="METHYLTRANSFERASE"/>
    <property type="match status" value="1"/>
</dbReference>
<dbReference type="GO" id="GO:0043770">
    <property type="term" value="F:demethylmenaquinone methyltransferase activity"/>
    <property type="evidence" value="ECO:0007669"/>
    <property type="project" value="UniProtKB-EC"/>
</dbReference>
<dbReference type="InterPro" id="IPR013216">
    <property type="entry name" value="Methyltransf_11"/>
</dbReference>
<organism evidence="5 6">
    <name type="scientific">Paraburkholderia humisilvae</name>
    <dbReference type="NCBI Taxonomy" id="627669"/>
    <lineage>
        <taxon>Bacteria</taxon>
        <taxon>Pseudomonadati</taxon>
        <taxon>Pseudomonadota</taxon>
        <taxon>Betaproteobacteria</taxon>
        <taxon>Burkholderiales</taxon>
        <taxon>Burkholderiaceae</taxon>
        <taxon>Paraburkholderia</taxon>
    </lineage>
</organism>
<protein>
    <submittedName>
        <fullName evidence="5">2-methoxy-6-polyprenyl-1,4-benzoquinol methylase, mitochondrial</fullName>
        <ecNumber evidence="5">2.1.1.163</ecNumber>
    </submittedName>
</protein>
<dbReference type="GO" id="GO:0032259">
    <property type="term" value="P:methylation"/>
    <property type="evidence" value="ECO:0007669"/>
    <property type="project" value="UniProtKB-KW"/>
</dbReference>
<dbReference type="EMBL" id="CADIKH010000005">
    <property type="protein sequence ID" value="CAB3750996.1"/>
    <property type="molecule type" value="Genomic_DNA"/>
</dbReference>